<dbReference type="PANTHER" id="PTHR42838:SF2">
    <property type="entry name" value="NITROUS-OXIDE REDUCTASE"/>
    <property type="match status" value="1"/>
</dbReference>
<dbReference type="PROSITE" id="PS50857">
    <property type="entry name" value="COX2_CUA"/>
    <property type="match status" value="1"/>
</dbReference>
<dbReference type="OrthoDB" id="9773456at2"/>
<proteinExistence type="predicted"/>
<dbReference type="GO" id="GO:0005507">
    <property type="term" value="F:copper ion binding"/>
    <property type="evidence" value="ECO:0007669"/>
    <property type="project" value="InterPro"/>
</dbReference>
<feature type="domain" description="Cytochrome oxidase subunit II copper A binding" evidence="5">
    <location>
        <begin position="66"/>
        <end position="171"/>
    </location>
</feature>
<dbReference type="GO" id="GO:0016020">
    <property type="term" value="C:membrane"/>
    <property type="evidence" value="ECO:0007669"/>
    <property type="project" value="InterPro"/>
</dbReference>
<dbReference type="PROSITE" id="PS00078">
    <property type="entry name" value="COX2"/>
    <property type="match status" value="1"/>
</dbReference>
<reference evidence="6 7" key="1">
    <citation type="submission" date="2017-05" db="EMBL/GenBank/DDBJ databases">
        <authorList>
            <person name="Varghese N."/>
            <person name="Submissions S."/>
        </authorList>
    </citation>
    <scope>NUCLEOTIDE SEQUENCE [LARGE SCALE GENOMIC DNA]</scope>
    <source>
        <strain evidence="6 7">DSM 21194</strain>
    </source>
</reference>
<dbReference type="GO" id="GO:0004129">
    <property type="term" value="F:cytochrome-c oxidase activity"/>
    <property type="evidence" value="ECO:0007669"/>
    <property type="project" value="InterPro"/>
</dbReference>
<accession>A0A521EYI4</accession>
<dbReference type="Gene3D" id="2.60.40.420">
    <property type="entry name" value="Cupredoxins - blue copper proteins"/>
    <property type="match status" value="1"/>
</dbReference>
<evidence type="ECO:0000259" key="5">
    <source>
        <dbReference type="PROSITE" id="PS50857"/>
    </source>
</evidence>
<keyword evidence="4" id="KW-0812">Transmembrane</keyword>
<protein>
    <submittedName>
        <fullName evidence="6">Cytochrome c oxidase subunit 2</fullName>
    </submittedName>
</protein>
<dbReference type="InterPro" id="IPR002429">
    <property type="entry name" value="CcO_II-like_C"/>
</dbReference>
<dbReference type="PRINTS" id="PR01166">
    <property type="entry name" value="CYCOXIDASEII"/>
</dbReference>
<comment type="subcellular location">
    <subcellularLocation>
        <location evidence="1">Cell envelope</location>
    </subcellularLocation>
</comment>
<evidence type="ECO:0000256" key="3">
    <source>
        <dbReference type="ARBA" id="ARBA00023008"/>
    </source>
</evidence>
<name>A0A521EYI4_9BACT</name>
<keyword evidence="4" id="KW-0472">Membrane</keyword>
<keyword evidence="2" id="KW-0479">Metal-binding</keyword>
<evidence type="ECO:0000313" key="6">
    <source>
        <dbReference type="EMBL" id="SMO88969.1"/>
    </source>
</evidence>
<dbReference type="InterPro" id="IPR001505">
    <property type="entry name" value="Copper_CuA"/>
</dbReference>
<dbReference type="RefSeq" id="WP_142715799.1">
    <property type="nucleotide sequence ID" value="NZ_FXTH01000020.1"/>
</dbReference>
<dbReference type="InterPro" id="IPR008972">
    <property type="entry name" value="Cupredoxin"/>
</dbReference>
<evidence type="ECO:0000256" key="4">
    <source>
        <dbReference type="SAM" id="Phobius"/>
    </source>
</evidence>
<feature type="transmembrane region" description="Helical" evidence="4">
    <location>
        <begin position="9"/>
        <end position="30"/>
    </location>
</feature>
<evidence type="ECO:0000256" key="2">
    <source>
        <dbReference type="ARBA" id="ARBA00022723"/>
    </source>
</evidence>
<gene>
    <name evidence="6" type="ORF">SAMN06265218_12040</name>
</gene>
<keyword evidence="3" id="KW-0186">Copper</keyword>
<organism evidence="6 7">
    <name type="scientific">Fodinibius sediminis</name>
    <dbReference type="NCBI Taxonomy" id="1214077"/>
    <lineage>
        <taxon>Bacteria</taxon>
        <taxon>Pseudomonadati</taxon>
        <taxon>Balneolota</taxon>
        <taxon>Balneolia</taxon>
        <taxon>Balneolales</taxon>
        <taxon>Balneolaceae</taxon>
        <taxon>Fodinibius</taxon>
    </lineage>
</organism>
<sequence length="172" mass="19049">MHIHKFEQFWIKLSFGLIAFFIATVVYGFVSMDLKVIGDYQTIDPQGLDATPFGTPGVREVTRNGATEYEVYVQTLQFAFVPGTSSPITVPANTRVTFYITSPDVLHGFDVAGTNLNTMSIPGQVAKFTTIFPEAREYGIVCNEYCGPAHHIMEGIIKVVPKSEFDKSTLVE</sequence>
<dbReference type="PANTHER" id="PTHR42838">
    <property type="entry name" value="CYTOCHROME C OXIDASE SUBUNIT II"/>
    <property type="match status" value="1"/>
</dbReference>
<keyword evidence="4" id="KW-1133">Transmembrane helix</keyword>
<dbReference type="EMBL" id="FXTH01000020">
    <property type="protein sequence ID" value="SMO88969.1"/>
    <property type="molecule type" value="Genomic_DNA"/>
</dbReference>
<dbReference type="AlphaFoldDB" id="A0A521EYI4"/>
<dbReference type="InterPro" id="IPR051403">
    <property type="entry name" value="NosZ/Cyto_c_oxidase_sub2"/>
</dbReference>
<dbReference type="SUPFAM" id="SSF49503">
    <property type="entry name" value="Cupredoxins"/>
    <property type="match status" value="1"/>
</dbReference>
<evidence type="ECO:0000313" key="7">
    <source>
        <dbReference type="Proteomes" id="UP000317593"/>
    </source>
</evidence>
<evidence type="ECO:0000256" key="1">
    <source>
        <dbReference type="ARBA" id="ARBA00004196"/>
    </source>
</evidence>
<dbReference type="GO" id="GO:0030313">
    <property type="term" value="C:cell envelope"/>
    <property type="evidence" value="ECO:0007669"/>
    <property type="project" value="UniProtKB-SubCell"/>
</dbReference>
<dbReference type="Proteomes" id="UP000317593">
    <property type="component" value="Unassembled WGS sequence"/>
</dbReference>
<dbReference type="Pfam" id="PF00116">
    <property type="entry name" value="COX2"/>
    <property type="match status" value="1"/>
</dbReference>
<keyword evidence="7" id="KW-1185">Reference proteome</keyword>